<protein>
    <submittedName>
        <fullName evidence="1">Str. FM013</fullName>
    </submittedName>
</protein>
<sequence length="277" mass="30957">MRPIQGMNRESPLHQNNTIVESPLPSLQIGPYHTVSSALQPLSFEGTLIPWSNFLRSVEHAHINQNWARSRTSRYANGPHSTEADRVHIGDEHGLQGRFQQAIGQAFGAVLEAKAINLYFADFKSSGSNYDKTPDVVGLQDMAGITTIKLVGELKAPWVIQHDLQSAVRRIRDLRQKIAQPVRDMQALGCEYGFISTYNHTIFLRQFQSPSGDWEVWYSPPISSSSCYLPTVPNPQGTHLALPHVSMKQCMLYVCTLASAANPVNNQTVPWVIRVVR</sequence>
<evidence type="ECO:0000313" key="2">
    <source>
        <dbReference type="Proteomes" id="UP000053732"/>
    </source>
</evidence>
<gene>
    <name evidence="1" type="ORF">PCAMFM013_S037g000011</name>
</gene>
<evidence type="ECO:0000313" key="1">
    <source>
        <dbReference type="EMBL" id="CRL29524.1"/>
    </source>
</evidence>
<accession>A0A0G4PSS3</accession>
<keyword evidence="2" id="KW-1185">Reference proteome</keyword>
<reference evidence="1 2" key="1">
    <citation type="journal article" date="2014" name="Nat. Commun.">
        <title>Multiple recent horizontal transfers of a large genomic region in cheese making fungi.</title>
        <authorList>
            <person name="Cheeseman K."/>
            <person name="Ropars J."/>
            <person name="Renault P."/>
            <person name="Dupont J."/>
            <person name="Gouzy J."/>
            <person name="Branca A."/>
            <person name="Abraham A.L."/>
            <person name="Ceppi M."/>
            <person name="Conseiller E."/>
            <person name="Debuchy R."/>
            <person name="Malagnac F."/>
            <person name="Goarin A."/>
            <person name="Silar P."/>
            <person name="Lacoste S."/>
            <person name="Sallet E."/>
            <person name="Bensimon A."/>
            <person name="Giraud T."/>
            <person name="Brygoo Y."/>
        </authorList>
    </citation>
    <scope>NUCLEOTIDE SEQUENCE [LARGE SCALE GENOMIC DNA]</scope>
    <source>
        <strain evidence="2">FM 013</strain>
    </source>
</reference>
<organism evidence="1 2">
    <name type="scientific">Penicillium camemberti (strain FM 013)</name>
    <dbReference type="NCBI Taxonomy" id="1429867"/>
    <lineage>
        <taxon>Eukaryota</taxon>
        <taxon>Fungi</taxon>
        <taxon>Dikarya</taxon>
        <taxon>Ascomycota</taxon>
        <taxon>Pezizomycotina</taxon>
        <taxon>Eurotiomycetes</taxon>
        <taxon>Eurotiomycetidae</taxon>
        <taxon>Eurotiales</taxon>
        <taxon>Aspergillaceae</taxon>
        <taxon>Penicillium</taxon>
    </lineage>
</organism>
<dbReference type="EMBL" id="HG793170">
    <property type="protein sequence ID" value="CRL29524.1"/>
    <property type="molecule type" value="Genomic_DNA"/>
</dbReference>
<name>A0A0G4PSS3_PENC3</name>
<proteinExistence type="predicted"/>
<dbReference type="Proteomes" id="UP000053732">
    <property type="component" value="Unassembled WGS sequence"/>
</dbReference>
<dbReference type="AlphaFoldDB" id="A0A0G4PSS3"/>